<evidence type="ECO:0000313" key="2">
    <source>
        <dbReference type="EMBL" id="KFB37210.1"/>
    </source>
</evidence>
<dbReference type="EnsemblMetazoa" id="ASIC004421-RA">
    <property type="protein sequence ID" value="ASIC004421-PA"/>
    <property type="gene ID" value="ASIC004421"/>
</dbReference>
<dbReference type="Proteomes" id="UP000030765">
    <property type="component" value="Unassembled WGS sequence"/>
</dbReference>
<accession>A0A084VGW6</accession>
<organism evidence="2">
    <name type="scientific">Anopheles sinensis</name>
    <name type="common">Mosquito</name>
    <dbReference type="NCBI Taxonomy" id="74873"/>
    <lineage>
        <taxon>Eukaryota</taxon>
        <taxon>Metazoa</taxon>
        <taxon>Ecdysozoa</taxon>
        <taxon>Arthropoda</taxon>
        <taxon>Hexapoda</taxon>
        <taxon>Insecta</taxon>
        <taxon>Pterygota</taxon>
        <taxon>Neoptera</taxon>
        <taxon>Endopterygota</taxon>
        <taxon>Diptera</taxon>
        <taxon>Nematocera</taxon>
        <taxon>Culicoidea</taxon>
        <taxon>Culicidae</taxon>
        <taxon>Anophelinae</taxon>
        <taxon>Anopheles</taxon>
    </lineage>
</organism>
<reference evidence="2 4" key="1">
    <citation type="journal article" date="2014" name="BMC Genomics">
        <title>Genome sequence of Anopheles sinensis provides insight into genetics basis of mosquito competence for malaria parasites.</title>
        <authorList>
            <person name="Zhou D."/>
            <person name="Zhang D."/>
            <person name="Ding G."/>
            <person name="Shi L."/>
            <person name="Hou Q."/>
            <person name="Ye Y."/>
            <person name="Xu Y."/>
            <person name="Zhou H."/>
            <person name="Xiong C."/>
            <person name="Li S."/>
            <person name="Yu J."/>
            <person name="Hong S."/>
            <person name="Yu X."/>
            <person name="Zou P."/>
            <person name="Chen C."/>
            <person name="Chang X."/>
            <person name="Wang W."/>
            <person name="Lv Y."/>
            <person name="Sun Y."/>
            <person name="Ma L."/>
            <person name="Shen B."/>
            <person name="Zhu C."/>
        </authorList>
    </citation>
    <scope>NUCLEOTIDE SEQUENCE [LARGE SCALE GENOMIC DNA]</scope>
</reference>
<dbReference type="AlphaFoldDB" id="A0A084VGW6"/>
<reference evidence="3" key="2">
    <citation type="submission" date="2020-05" db="UniProtKB">
        <authorList>
            <consortium name="EnsemblMetazoa"/>
        </authorList>
    </citation>
    <scope>IDENTIFICATION</scope>
</reference>
<gene>
    <name evidence="2" type="ORF">ZHAS_00004421</name>
</gene>
<protein>
    <submittedName>
        <fullName evidence="2 3">Urocanate hydratase</fullName>
    </submittedName>
</protein>
<dbReference type="VEuPathDB" id="VectorBase:ASIC004421"/>
<sequence>MPGCCPGLALGHSTKQMTRNGENRSVLQLNRKTKPTWLMERGEGVRECSKDESSHCKKKPMDTVGCHGDVVLLPSSAPVENLRPSANMEDDSNSLLLQ</sequence>
<keyword evidence="4" id="KW-1185">Reference proteome</keyword>
<dbReference type="EMBL" id="KE524840">
    <property type="protein sequence ID" value="KFB37210.1"/>
    <property type="molecule type" value="Genomic_DNA"/>
</dbReference>
<evidence type="ECO:0000313" key="3">
    <source>
        <dbReference type="EnsemblMetazoa" id="ASIC004421-PA"/>
    </source>
</evidence>
<name>A0A084VGW6_ANOSI</name>
<proteinExistence type="predicted"/>
<dbReference type="EMBL" id="ATLV01013102">
    <property type="status" value="NOT_ANNOTATED_CDS"/>
    <property type="molecule type" value="Genomic_DNA"/>
</dbReference>
<feature type="region of interest" description="Disordered" evidence="1">
    <location>
        <begin position="77"/>
        <end position="98"/>
    </location>
</feature>
<evidence type="ECO:0000313" key="4">
    <source>
        <dbReference type="Proteomes" id="UP000030765"/>
    </source>
</evidence>
<evidence type="ECO:0000256" key="1">
    <source>
        <dbReference type="SAM" id="MobiDB-lite"/>
    </source>
</evidence>